<evidence type="ECO:0000313" key="3">
    <source>
        <dbReference type="Proteomes" id="UP000003964"/>
    </source>
</evidence>
<dbReference type="InterPro" id="IPR016062">
    <property type="entry name" value="TM1410-rel"/>
</dbReference>
<dbReference type="InterPro" id="IPR004352">
    <property type="entry name" value="GH114_TIM-barrel"/>
</dbReference>
<dbReference type="SUPFAM" id="SSF51445">
    <property type="entry name" value="(Trans)glycosidases"/>
    <property type="match status" value="1"/>
</dbReference>
<dbReference type="InterPro" id="IPR017853">
    <property type="entry name" value="GH"/>
</dbReference>
<dbReference type="Pfam" id="PF03537">
    <property type="entry name" value="Glyco_hydro_114"/>
    <property type="match status" value="1"/>
</dbReference>
<dbReference type="Proteomes" id="UP000003964">
    <property type="component" value="Unassembled WGS sequence"/>
</dbReference>
<accession>D6LI22</accession>
<reference evidence="2 3" key="1">
    <citation type="submission" date="2010-03" db="EMBL/GenBank/DDBJ databases">
        <title>The Genome Sequence of Fusobacterium sp. 1_1_41FAA.</title>
        <authorList>
            <consortium name="The Broad Institute Genome Sequencing Platform"/>
            <person name="Ward D."/>
            <person name="Earl A."/>
            <person name="Feldgarden M."/>
            <person name="Gevers D."/>
            <person name="Young S.K."/>
            <person name="Zeng Q."/>
            <person name="Koehrsen M."/>
            <person name="Alvarado L."/>
            <person name="Berlin A."/>
            <person name="Borenstein D."/>
            <person name="Chapman S."/>
            <person name="Chen Z."/>
            <person name="Engels R."/>
            <person name="Freedman E."/>
            <person name="Gellesch M."/>
            <person name="Goldberg J."/>
            <person name="Griggs A."/>
            <person name="Gujja S."/>
            <person name="Heilman E."/>
            <person name="Heiman D."/>
            <person name="Hepburn T."/>
            <person name="Howarth C."/>
            <person name="Jen D."/>
            <person name="Larson L."/>
            <person name="Mehta T."/>
            <person name="Park D."/>
            <person name="Pearson M."/>
            <person name="Richards J."/>
            <person name="Roberts A."/>
            <person name="Saif S."/>
            <person name="Shea T."/>
            <person name="Shenoy N."/>
            <person name="Sisk P."/>
            <person name="Stolte C."/>
            <person name="Sykes S."/>
            <person name="Walk T."/>
            <person name="White J."/>
            <person name="Yandava C."/>
            <person name="Strauss J.C."/>
            <person name="Ambrose C.E."/>
            <person name="Allen-Vercoe E."/>
            <person name="Haas B."/>
            <person name="Henn M.R."/>
            <person name="Nusbaum C."/>
            <person name="Birren B."/>
        </authorList>
    </citation>
    <scope>NUCLEOTIDE SEQUENCE [LARGE SCALE GENOMIC DNA]</scope>
    <source>
        <strain evidence="2 3">1_1_41FAA</strain>
    </source>
</reference>
<proteinExistence type="predicted"/>
<organism evidence="2 3">
    <name type="scientific">Fusobacterium periodonticum 1_1_41FAA</name>
    <dbReference type="NCBI Taxonomy" id="469621"/>
    <lineage>
        <taxon>Bacteria</taxon>
        <taxon>Fusobacteriati</taxon>
        <taxon>Fusobacteriota</taxon>
        <taxon>Fusobacteriia</taxon>
        <taxon>Fusobacteriales</taxon>
        <taxon>Fusobacteriaceae</taxon>
        <taxon>Fusobacterium</taxon>
    </lineage>
</organism>
<feature type="domain" description="Glycoside-hydrolase family GH114 TIM-barrel" evidence="1">
    <location>
        <begin position="181"/>
        <end position="277"/>
    </location>
</feature>
<dbReference type="InterPro" id="IPR013785">
    <property type="entry name" value="Aldolase_TIM"/>
</dbReference>
<protein>
    <recommendedName>
        <fullName evidence="1">Glycoside-hydrolase family GH114 TIM-barrel domain-containing protein</fullName>
    </recommendedName>
</protein>
<sequence>MRDFVKEIRNNTSKNKIIISQNGNELYFKDNKIDEDFFKITNGTTQESLYYGDILKFNVATSKEANNELLKLLLPIRKKGKPIFVINYGKGEKKRNFLKQESLKTNFINELLPSFSLNDFYKPINDYNTNDIHNLNEVKNYLCLLNPEKFSSMDEYYQALKNTNYDLLLIEVSYDNIFFTKEQIEGLKVKKNGGKRIVIAYLSIGEAEDYRFYWKKEWNKNKPDWIVSENENWSGNYIVKYWNPEWKEIIKGYQKKLDEIGVDGYLLDTLDSYSYFENKKSKK</sequence>
<dbReference type="PRINTS" id="PR01545">
    <property type="entry name" value="THEMAYE10DUF"/>
</dbReference>
<dbReference type="EMBL" id="GG770383">
    <property type="protein sequence ID" value="EFG28048.2"/>
    <property type="molecule type" value="Genomic_DNA"/>
</dbReference>
<evidence type="ECO:0000259" key="1">
    <source>
        <dbReference type="Pfam" id="PF03537"/>
    </source>
</evidence>
<dbReference type="Gene3D" id="3.20.20.70">
    <property type="entry name" value="Aldolase class I"/>
    <property type="match status" value="2"/>
</dbReference>
<dbReference type="AlphaFoldDB" id="D6LI22"/>
<evidence type="ECO:0000313" key="2">
    <source>
        <dbReference type="EMBL" id="EFG28048.2"/>
    </source>
</evidence>
<gene>
    <name evidence="2" type="ORF">HMPREF0400_01386</name>
</gene>
<name>D6LI22_9FUSO</name>
<dbReference type="PANTHER" id="PTHR35882">
    <property type="entry name" value="PELA"/>
    <property type="match status" value="1"/>
</dbReference>
<dbReference type="PANTHER" id="PTHR35882:SF3">
    <property type="entry name" value="GLYCOSIDE-HYDROLASE FAMILY GH114 TIM-BARREL DOMAIN-CONTAINING PROTEIN"/>
    <property type="match status" value="1"/>
</dbReference>